<reference evidence="3" key="1">
    <citation type="submission" date="2016-06" db="EMBL/GenBank/DDBJ databases">
        <title>Parallel loss of symbiosis genes in relatives of nitrogen-fixing non-legume Parasponia.</title>
        <authorList>
            <person name="Van Velzen R."/>
            <person name="Holmer R."/>
            <person name="Bu F."/>
            <person name="Rutten L."/>
            <person name="Van Zeijl A."/>
            <person name="Liu W."/>
            <person name="Santuari L."/>
            <person name="Cao Q."/>
            <person name="Sharma T."/>
            <person name="Shen D."/>
            <person name="Roswanjaya Y."/>
            <person name="Wardhani T."/>
            <person name="Kalhor M.S."/>
            <person name="Jansen J."/>
            <person name="Van den Hoogen J."/>
            <person name="Gungor B."/>
            <person name="Hartog M."/>
            <person name="Hontelez J."/>
            <person name="Verver J."/>
            <person name="Yang W.-C."/>
            <person name="Schijlen E."/>
            <person name="Repin R."/>
            <person name="Schilthuizen M."/>
            <person name="Schranz E."/>
            <person name="Heidstra R."/>
            <person name="Miyata K."/>
            <person name="Fedorova E."/>
            <person name="Kohlen W."/>
            <person name="Bisseling T."/>
            <person name="Smit S."/>
            <person name="Geurts R."/>
        </authorList>
    </citation>
    <scope>NUCLEOTIDE SEQUENCE [LARGE SCALE GENOMIC DNA]</scope>
    <source>
        <strain evidence="3">cv. WU1-14</strain>
    </source>
</reference>
<dbReference type="AlphaFoldDB" id="A0A2P5E0N6"/>
<dbReference type="Proteomes" id="UP000237105">
    <property type="component" value="Unassembled WGS sequence"/>
</dbReference>
<dbReference type="EMBL" id="JXTB01000006">
    <property type="protein sequence ID" value="PON79101.1"/>
    <property type="molecule type" value="Genomic_DNA"/>
</dbReference>
<sequence length="102" mass="11438">MMGVIVTCHFFLDVCVVFCLLYRNYPQYMPPSSCRDLLVVGTLSWLDRLFQGDALLASCLADRTCSTLGKGHANGQFNRISAIFVIMDKPKSLRNSFLGNVR</sequence>
<evidence type="ECO:0000256" key="1">
    <source>
        <dbReference type="SAM" id="SignalP"/>
    </source>
</evidence>
<keyword evidence="1" id="KW-0732">Signal</keyword>
<proteinExistence type="predicted"/>
<comment type="caution">
    <text evidence="2">The sequence shown here is derived from an EMBL/GenBank/DDBJ whole genome shotgun (WGS) entry which is preliminary data.</text>
</comment>
<organism evidence="2 3">
    <name type="scientific">Parasponia andersonii</name>
    <name type="common">Sponia andersonii</name>
    <dbReference type="NCBI Taxonomy" id="3476"/>
    <lineage>
        <taxon>Eukaryota</taxon>
        <taxon>Viridiplantae</taxon>
        <taxon>Streptophyta</taxon>
        <taxon>Embryophyta</taxon>
        <taxon>Tracheophyta</taxon>
        <taxon>Spermatophyta</taxon>
        <taxon>Magnoliopsida</taxon>
        <taxon>eudicotyledons</taxon>
        <taxon>Gunneridae</taxon>
        <taxon>Pentapetalae</taxon>
        <taxon>rosids</taxon>
        <taxon>fabids</taxon>
        <taxon>Rosales</taxon>
        <taxon>Cannabaceae</taxon>
        <taxon>Parasponia</taxon>
    </lineage>
</organism>
<keyword evidence="3" id="KW-1185">Reference proteome</keyword>
<evidence type="ECO:0000313" key="3">
    <source>
        <dbReference type="Proteomes" id="UP000237105"/>
    </source>
</evidence>
<gene>
    <name evidence="2" type="ORF">PanWU01x14_016020</name>
</gene>
<evidence type="ECO:0000313" key="2">
    <source>
        <dbReference type="EMBL" id="PON79101.1"/>
    </source>
</evidence>
<feature type="chain" id="PRO_5015106693" description="Secreted protein" evidence="1">
    <location>
        <begin position="27"/>
        <end position="102"/>
    </location>
</feature>
<accession>A0A2P5E0N6</accession>
<evidence type="ECO:0008006" key="4">
    <source>
        <dbReference type="Google" id="ProtNLM"/>
    </source>
</evidence>
<protein>
    <recommendedName>
        <fullName evidence="4">Secreted protein</fullName>
    </recommendedName>
</protein>
<feature type="signal peptide" evidence="1">
    <location>
        <begin position="1"/>
        <end position="26"/>
    </location>
</feature>
<name>A0A2P5E0N6_PARAD</name>